<dbReference type="EMBL" id="DVOT01000041">
    <property type="protein sequence ID" value="HIV26736.1"/>
    <property type="molecule type" value="Genomic_DNA"/>
</dbReference>
<evidence type="ECO:0000259" key="2">
    <source>
        <dbReference type="SMART" id="SM00893"/>
    </source>
</evidence>
<dbReference type="AlphaFoldDB" id="A0A9D1P687"/>
<dbReference type="Pfam" id="PF01012">
    <property type="entry name" value="ETF"/>
    <property type="match status" value="1"/>
</dbReference>
<dbReference type="Gene3D" id="3.40.50.620">
    <property type="entry name" value="HUPs"/>
    <property type="match status" value="1"/>
</dbReference>
<sequence length="259" mass="27921">MRILVCVKQVPATAHVTVDEKTGVLQREGVESKLNPYDLFALETALRLREEAGGTVTAITMGPPQAQAAIRETFWMGADEGYVLADRRLAGADVLATSYALSQGIAAIGAFDVILCGKQTTDGDTAQVGPALAEHLGLPHAAWVSRLERAEGGLIAYQELQSAIHAVFLPFPCLVTVEQDIYTPRLPSLKRKRETAGREVAVMGLDAFADQDEAHYGLNGSPTQVERIFPPPSAPPAERYEGETAAEALVERLRALKFL</sequence>
<dbReference type="CDD" id="cd01714">
    <property type="entry name" value="ETF_beta"/>
    <property type="match status" value="1"/>
</dbReference>
<dbReference type="SUPFAM" id="SSF52402">
    <property type="entry name" value="Adenine nucleotide alpha hydrolases-like"/>
    <property type="match status" value="1"/>
</dbReference>
<comment type="caution">
    <text evidence="3">The sequence shown here is derived from an EMBL/GenBank/DDBJ whole genome shotgun (WGS) entry which is preliminary data.</text>
</comment>
<dbReference type="SMART" id="SM00893">
    <property type="entry name" value="ETF"/>
    <property type="match status" value="1"/>
</dbReference>
<evidence type="ECO:0000313" key="3">
    <source>
        <dbReference type="EMBL" id="HIV26736.1"/>
    </source>
</evidence>
<gene>
    <name evidence="3" type="ORF">IAA64_02110</name>
</gene>
<reference evidence="3" key="2">
    <citation type="journal article" date="2021" name="PeerJ">
        <title>Extensive microbial diversity within the chicken gut microbiome revealed by metagenomics and culture.</title>
        <authorList>
            <person name="Gilroy R."/>
            <person name="Ravi A."/>
            <person name="Getino M."/>
            <person name="Pursley I."/>
            <person name="Horton D.L."/>
            <person name="Alikhan N.F."/>
            <person name="Baker D."/>
            <person name="Gharbi K."/>
            <person name="Hall N."/>
            <person name="Watson M."/>
            <person name="Adriaenssens E.M."/>
            <person name="Foster-Nyarko E."/>
            <person name="Jarju S."/>
            <person name="Secka A."/>
            <person name="Antonio M."/>
            <person name="Oren A."/>
            <person name="Chaudhuri R.R."/>
            <person name="La Ragione R."/>
            <person name="Hildebrand F."/>
            <person name="Pallen M.J."/>
        </authorList>
    </citation>
    <scope>NUCLEOTIDE SEQUENCE</scope>
    <source>
        <strain evidence="3">CHK183-6373</strain>
    </source>
</reference>
<evidence type="ECO:0000313" key="4">
    <source>
        <dbReference type="Proteomes" id="UP000886884"/>
    </source>
</evidence>
<dbReference type="GO" id="GO:0009055">
    <property type="term" value="F:electron transfer activity"/>
    <property type="evidence" value="ECO:0007669"/>
    <property type="project" value="InterPro"/>
</dbReference>
<evidence type="ECO:0000256" key="1">
    <source>
        <dbReference type="ARBA" id="ARBA00042002"/>
    </source>
</evidence>
<dbReference type="PIRSF" id="PIRSF000090">
    <property type="entry name" value="Beta-ETF"/>
    <property type="match status" value="1"/>
</dbReference>
<reference evidence="3" key="1">
    <citation type="submission" date="2020-10" db="EMBL/GenBank/DDBJ databases">
        <authorList>
            <person name="Gilroy R."/>
        </authorList>
    </citation>
    <scope>NUCLEOTIDE SEQUENCE</scope>
    <source>
        <strain evidence="3">CHK183-6373</strain>
    </source>
</reference>
<dbReference type="PANTHER" id="PTHR21294">
    <property type="entry name" value="ELECTRON TRANSFER FLAVOPROTEIN BETA-SUBUNIT"/>
    <property type="match status" value="1"/>
</dbReference>
<dbReference type="InterPro" id="IPR014730">
    <property type="entry name" value="ETF_a/b_N"/>
</dbReference>
<organism evidence="3 4">
    <name type="scientific">Candidatus Ornithocaccomicrobium faecavium</name>
    <dbReference type="NCBI Taxonomy" id="2840890"/>
    <lineage>
        <taxon>Bacteria</taxon>
        <taxon>Bacillati</taxon>
        <taxon>Bacillota</taxon>
        <taxon>Clostridia</taxon>
        <taxon>Candidatus Ornithocaccomicrobium</taxon>
    </lineage>
</organism>
<feature type="domain" description="Electron transfer flavoprotein alpha/beta-subunit N-terminal" evidence="2">
    <location>
        <begin position="22"/>
        <end position="212"/>
    </location>
</feature>
<proteinExistence type="predicted"/>
<dbReference type="InterPro" id="IPR012255">
    <property type="entry name" value="ETF_b"/>
</dbReference>
<dbReference type="Proteomes" id="UP000886884">
    <property type="component" value="Unassembled WGS sequence"/>
</dbReference>
<dbReference type="InterPro" id="IPR014729">
    <property type="entry name" value="Rossmann-like_a/b/a_fold"/>
</dbReference>
<protein>
    <recommendedName>
        <fullName evidence="1">Electron transfer flavoprotein small subunit</fullName>
    </recommendedName>
</protein>
<dbReference type="PANTHER" id="PTHR21294:SF17">
    <property type="entry name" value="PROTEIN FIXA"/>
    <property type="match status" value="1"/>
</dbReference>
<accession>A0A9D1P687</accession>
<dbReference type="InterPro" id="IPR033948">
    <property type="entry name" value="ETF_beta_N"/>
</dbReference>
<name>A0A9D1P687_9FIRM</name>